<comment type="caution">
    <text evidence="2">The sequence shown here is derived from an EMBL/GenBank/DDBJ whole genome shotgun (WGS) entry which is preliminary data.</text>
</comment>
<evidence type="ECO:0000259" key="1">
    <source>
        <dbReference type="Pfam" id="PF00931"/>
    </source>
</evidence>
<dbReference type="EMBL" id="LXQA010049637">
    <property type="protein sequence ID" value="MCI02607.1"/>
    <property type="molecule type" value="Genomic_DNA"/>
</dbReference>
<feature type="non-terminal residue" evidence="2">
    <location>
        <position position="77"/>
    </location>
</feature>
<evidence type="ECO:0000313" key="2">
    <source>
        <dbReference type="EMBL" id="MCI02607.1"/>
    </source>
</evidence>
<name>A0A392NRX7_9FABA</name>
<dbReference type="Gene3D" id="3.40.50.300">
    <property type="entry name" value="P-loop containing nucleotide triphosphate hydrolases"/>
    <property type="match status" value="1"/>
</dbReference>
<feature type="domain" description="NB-ARC" evidence="1">
    <location>
        <begin position="37"/>
        <end position="74"/>
    </location>
</feature>
<dbReference type="Pfam" id="PF00931">
    <property type="entry name" value="NB-ARC"/>
    <property type="match status" value="1"/>
</dbReference>
<dbReference type="AlphaFoldDB" id="A0A392NRX7"/>
<proteinExistence type="predicted"/>
<dbReference type="PANTHER" id="PTHR19338">
    <property type="entry name" value="TRANSLOCASE OF INNER MITOCHONDRIAL MEMBRANE 13 HOMOLOG"/>
    <property type="match status" value="1"/>
</dbReference>
<evidence type="ECO:0000313" key="3">
    <source>
        <dbReference type="Proteomes" id="UP000265520"/>
    </source>
</evidence>
<protein>
    <submittedName>
        <fullName evidence="2">NBS-containing resistance-like protein</fullName>
    </submittedName>
</protein>
<dbReference type="PANTHER" id="PTHR19338:SF32">
    <property type="entry name" value="OS06G0287500 PROTEIN"/>
    <property type="match status" value="1"/>
</dbReference>
<accession>A0A392NRX7</accession>
<keyword evidence="3" id="KW-1185">Reference proteome</keyword>
<dbReference type="SUPFAM" id="SSF52540">
    <property type="entry name" value="P-loop containing nucleoside triphosphate hydrolases"/>
    <property type="match status" value="1"/>
</dbReference>
<organism evidence="2 3">
    <name type="scientific">Trifolium medium</name>
    <dbReference type="NCBI Taxonomy" id="97028"/>
    <lineage>
        <taxon>Eukaryota</taxon>
        <taxon>Viridiplantae</taxon>
        <taxon>Streptophyta</taxon>
        <taxon>Embryophyta</taxon>
        <taxon>Tracheophyta</taxon>
        <taxon>Spermatophyta</taxon>
        <taxon>Magnoliopsida</taxon>
        <taxon>eudicotyledons</taxon>
        <taxon>Gunneridae</taxon>
        <taxon>Pentapetalae</taxon>
        <taxon>rosids</taxon>
        <taxon>fabids</taxon>
        <taxon>Fabales</taxon>
        <taxon>Fabaceae</taxon>
        <taxon>Papilionoideae</taxon>
        <taxon>50 kb inversion clade</taxon>
        <taxon>NPAAA clade</taxon>
        <taxon>Hologalegina</taxon>
        <taxon>IRL clade</taxon>
        <taxon>Trifolieae</taxon>
        <taxon>Trifolium</taxon>
    </lineage>
</organism>
<reference evidence="2 3" key="1">
    <citation type="journal article" date="2018" name="Front. Plant Sci.">
        <title>Red Clover (Trifolium pratense) and Zigzag Clover (T. medium) - A Picture of Genomic Similarities and Differences.</title>
        <authorList>
            <person name="Dluhosova J."/>
            <person name="Istvanek J."/>
            <person name="Nedelnik J."/>
            <person name="Repkova J."/>
        </authorList>
    </citation>
    <scope>NUCLEOTIDE SEQUENCE [LARGE SCALE GENOMIC DNA]</scope>
    <source>
        <strain evidence="3">cv. 10/8</strain>
        <tissue evidence="2">Leaf</tissue>
    </source>
</reference>
<dbReference type="InterPro" id="IPR027417">
    <property type="entry name" value="P-loop_NTPase"/>
</dbReference>
<dbReference type="Proteomes" id="UP000265520">
    <property type="component" value="Unassembled WGS sequence"/>
</dbReference>
<dbReference type="GO" id="GO:0043531">
    <property type="term" value="F:ADP binding"/>
    <property type="evidence" value="ECO:0007669"/>
    <property type="project" value="InterPro"/>
</dbReference>
<sequence length="77" mass="8564">MEPGSSSTRETENGRWRDPRLAALFVEETEIVGFEGPREELFGWLLEGESERTMISVVGMGGIGKTTLAKLVFDCQK</sequence>
<dbReference type="InterPro" id="IPR002182">
    <property type="entry name" value="NB-ARC"/>
</dbReference>